<proteinExistence type="predicted"/>
<evidence type="ECO:0000313" key="1">
    <source>
        <dbReference type="EMBL" id="KAK3763399.1"/>
    </source>
</evidence>
<dbReference type="AlphaFoldDB" id="A0AAE0Z5S8"/>
<gene>
    <name evidence="1" type="ORF">RRG08_050101</name>
</gene>
<reference evidence="1" key="1">
    <citation type="journal article" date="2023" name="G3 (Bethesda)">
        <title>A reference genome for the long-term kleptoplast-retaining sea slug Elysia crispata morphotype clarki.</title>
        <authorList>
            <person name="Eastman K.E."/>
            <person name="Pendleton A.L."/>
            <person name="Shaikh M.A."/>
            <person name="Suttiyut T."/>
            <person name="Ogas R."/>
            <person name="Tomko P."/>
            <person name="Gavelis G."/>
            <person name="Widhalm J.R."/>
            <person name="Wisecaver J.H."/>
        </authorList>
    </citation>
    <scope>NUCLEOTIDE SEQUENCE</scope>
    <source>
        <strain evidence="1">ECLA1</strain>
    </source>
</reference>
<dbReference type="Proteomes" id="UP001283361">
    <property type="component" value="Unassembled WGS sequence"/>
</dbReference>
<protein>
    <submittedName>
        <fullName evidence="1">Uncharacterized protein</fullName>
    </submittedName>
</protein>
<comment type="caution">
    <text evidence="1">The sequence shown here is derived from an EMBL/GenBank/DDBJ whole genome shotgun (WGS) entry which is preliminary data.</text>
</comment>
<accession>A0AAE0Z5S8</accession>
<organism evidence="1 2">
    <name type="scientific">Elysia crispata</name>
    <name type="common">lettuce slug</name>
    <dbReference type="NCBI Taxonomy" id="231223"/>
    <lineage>
        <taxon>Eukaryota</taxon>
        <taxon>Metazoa</taxon>
        <taxon>Spiralia</taxon>
        <taxon>Lophotrochozoa</taxon>
        <taxon>Mollusca</taxon>
        <taxon>Gastropoda</taxon>
        <taxon>Heterobranchia</taxon>
        <taxon>Euthyneura</taxon>
        <taxon>Panpulmonata</taxon>
        <taxon>Sacoglossa</taxon>
        <taxon>Placobranchoidea</taxon>
        <taxon>Plakobranchidae</taxon>
        <taxon>Elysia</taxon>
    </lineage>
</organism>
<name>A0AAE0Z5S8_9GAST</name>
<evidence type="ECO:0000313" key="2">
    <source>
        <dbReference type="Proteomes" id="UP001283361"/>
    </source>
</evidence>
<keyword evidence="2" id="KW-1185">Reference proteome</keyword>
<sequence length="91" mass="11166">MRLGDRTILRTYRALKTSTQHRQRCVWVTELFGVRYLSRTKNQHSTQTKMRLGDRTILRTDRALKTRTQRRQRCVWVTELFRVRYLPRTKN</sequence>
<dbReference type="EMBL" id="JAWDGP010004563">
    <property type="protein sequence ID" value="KAK3763399.1"/>
    <property type="molecule type" value="Genomic_DNA"/>
</dbReference>